<dbReference type="AlphaFoldDB" id="A0AAP7BWB7"/>
<evidence type="ECO:0000313" key="3">
    <source>
        <dbReference type="EMBL" id="NGU31070.1"/>
    </source>
</evidence>
<name>A0AAP7BWB7_CLOPF</name>
<dbReference type="Gene3D" id="3.40.50.1440">
    <property type="entry name" value="Tubulin/FtsZ, GTPase domain"/>
    <property type="match status" value="1"/>
</dbReference>
<gene>
    <name evidence="3" type="ORF">G6Z34_13345</name>
</gene>
<feature type="domain" description="Tubulin/FtsZ GTPase" evidence="2">
    <location>
        <begin position="7"/>
        <end position="152"/>
    </location>
</feature>
<proteinExistence type="predicted"/>
<accession>A0AAP7BWB7</accession>
<evidence type="ECO:0000259" key="2">
    <source>
        <dbReference type="Pfam" id="PF00091"/>
    </source>
</evidence>
<organism evidence="3 4">
    <name type="scientific">Clostridium perfringens</name>
    <dbReference type="NCBI Taxonomy" id="1502"/>
    <lineage>
        <taxon>Bacteria</taxon>
        <taxon>Bacillati</taxon>
        <taxon>Bacillota</taxon>
        <taxon>Clostridia</taxon>
        <taxon>Eubacteriales</taxon>
        <taxon>Clostridiaceae</taxon>
        <taxon>Clostridium</taxon>
    </lineage>
</organism>
<dbReference type="EMBL" id="JAALLZ010000006">
    <property type="protein sequence ID" value="NGU31070.1"/>
    <property type="molecule type" value="Genomic_DNA"/>
</dbReference>
<dbReference type="SUPFAM" id="SSF52490">
    <property type="entry name" value="Tubulin nucleotide-binding domain-like"/>
    <property type="match status" value="1"/>
</dbReference>
<dbReference type="Proteomes" id="UP000481454">
    <property type="component" value="Unassembled WGS sequence"/>
</dbReference>
<dbReference type="InterPro" id="IPR036525">
    <property type="entry name" value="Tubulin/FtsZ_GTPase_sf"/>
</dbReference>
<evidence type="ECO:0000313" key="4">
    <source>
        <dbReference type="Proteomes" id="UP000481454"/>
    </source>
</evidence>
<comment type="caution">
    <text evidence="3">The sequence shown here is derived from an EMBL/GenBank/DDBJ whole genome shotgun (WGS) entry which is preliminary data.</text>
</comment>
<feature type="region of interest" description="Disordered" evidence="1">
    <location>
        <begin position="342"/>
        <end position="380"/>
    </location>
</feature>
<dbReference type="InterPro" id="IPR003008">
    <property type="entry name" value="Tubulin_FtsZ_GTPase"/>
</dbReference>
<sequence length="380" mass="42740">MIGENSVFVGVGQCGGNIAWSIEQKSGLAYYINTASEDLDCIQSDDDKKYHIPGAKGTAKNEEIAKEILFQDGVIDSLCNNIHSRYANSKIVTFGYSAGGGTGGTMGNYIVEAMKEIYPEKIMNVVLVLPDKNEDVIIQLNALRCLKHLNKLYEDGIVNSIQLLDNNKGNYKAVNENFSMTYTRFLDFDSFDKDGNLDSEEQIDVVTAPGSMAMYEFSSDKSFLDGLMEAVNNSVYFRILKLPEVLGMIVSDKNDMEEALLSARQVVGFAKITHKSKWEEDSNIVISSGVDFEKQFILAENHLKKQISDIENERLKSAEEALNEINEIQKETSVDIDTVKVSRRSRRTSTVTTTNKPVEDNKRRRRRSSSIDLREKYRNL</sequence>
<dbReference type="GO" id="GO:0005525">
    <property type="term" value="F:GTP binding"/>
    <property type="evidence" value="ECO:0007669"/>
    <property type="project" value="InterPro"/>
</dbReference>
<reference evidence="3 4" key="1">
    <citation type="submission" date="2020-02" db="EMBL/GenBank/DDBJ databases">
        <title>Genomic Insights into the Phylogeny and Genetic Plasticity of the Human and Animal Enteric Pathogen Clostridium perfringens.</title>
        <authorList>
            <person name="Feng Y."/>
            <person name="Hu Y."/>
        </authorList>
    </citation>
    <scope>NUCLEOTIDE SEQUENCE [LARGE SCALE GENOMIC DNA]</scope>
    <source>
        <strain evidence="3 4">CP-40</strain>
    </source>
</reference>
<protein>
    <recommendedName>
        <fullName evidence="2">Tubulin/FtsZ GTPase domain-containing protein</fullName>
    </recommendedName>
</protein>
<evidence type="ECO:0000256" key="1">
    <source>
        <dbReference type="SAM" id="MobiDB-lite"/>
    </source>
</evidence>
<dbReference type="Pfam" id="PF00091">
    <property type="entry name" value="Tubulin"/>
    <property type="match status" value="1"/>
</dbReference>
<dbReference type="RefSeq" id="WP_164801002.1">
    <property type="nucleotide sequence ID" value="NZ_JAALLZ010000006.1"/>
</dbReference>